<dbReference type="AlphaFoldDB" id="A0A1F5GT11"/>
<accession>A0A1F5GT11</accession>
<dbReference type="Pfam" id="PF20393">
    <property type="entry name" value="Pro_CA_2"/>
    <property type="match status" value="1"/>
</dbReference>
<comment type="caution">
    <text evidence="1">The sequence shown here is derived from an EMBL/GenBank/DDBJ whole genome shotgun (WGS) entry which is preliminary data.</text>
</comment>
<proteinExistence type="predicted"/>
<evidence type="ECO:0008006" key="3">
    <source>
        <dbReference type="Google" id="ProtNLM"/>
    </source>
</evidence>
<dbReference type="EMBL" id="MFBJ01000068">
    <property type="protein sequence ID" value="OGD94975.1"/>
    <property type="molecule type" value="Genomic_DNA"/>
</dbReference>
<evidence type="ECO:0000313" key="2">
    <source>
        <dbReference type="Proteomes" id="UP000176666"/>
    </source>
</evidence>
<reference evidence="1 2" key="1">
    <citation type="journal article" date="2016" name="Nat. Commun.">
        <title>Thousands of microbial genomes shed light on interconnected biogeochemical processes in an aquifer system.</title>
        <authorList>
            <person name="Anantharaman K."/>
            <person name="Brown C.T."/>
            <person name="Hug L.A."/>
            <person name="Sharon I."/>
            <person name="Castelle C.J."/>
            <person name="Probst A.J."/>
            <person name="Thomas B.C."/>
            <person name="Singh A."/>
            <person name="Wilkins M.J."/>
            <person name="Karaoz U."/>
            <person name="Brodie E.L."/>
            <person name="Williams K.H."/>
            <person name="Hubbard S.S."/>
            <person name="Banfield J.F."/>
        </authorList>
    </citation>
    <scope>NUCLEOTIDE SEQUENCE [LARGE SCALE GENOMIC DNA]</scope>
</reference>
<gene>
    <name evidence="1" type="ORF">A3F02_03890</name>
</gene>
<dbReference type="InterPro" id="IPR046871">
    <property type="entry name" value="Pro_CA_2"/>
</dbReference>
<protein>
    <recommendedName>
        <fullName evidence="3">Carbonic anhydrase</fullName>
    </recommendedName>
</protein>
<dbReference type="Proteomes" id="UP000176666">
    <property type="component" value="Unassembled WGS sequence"/>
</dbReference>
<name>A0A1F5GT11_9BACT</name>
<organism evidence="1 2">
    <name type="scientific">Candidatus Curtissbacteria bacterium RIFCSPHIGHO2_12_FULL_38_9b</name>
    <dbReference type="NCBI Taxonomy" id="1797720"/>
    <lineage>
        <taxon>Bacteria</taxon>
        <taxon>Candidatus Curtissiibacteriota</taxon>
    </lineage>
</organism>
<sequence>MSVEHKAQALAIHCIDFRFQDQLEEDLKRKGLIGQFDRIAWPGASKDFTVVGNAAKLSILLHNPNQILIYEHEDCGAYGSNNSLSSQRKNAYKLKDFLIKENPLLKVYTLFVTFEGIKEI</sequence>
<evidence type="ECO:0000313" key="1">
    <source>
        <dbReference type="EMBL" id="OGD94975.1"/>
    </source>
</evidence>